<evidence type="ECO:0008006" key="5">
    <source>
        <dbReference type="Google" id="ProtNLM"/>
    </source>
</evidence>
<dbReference type="Proteomes" id="UP001447188">
    <property type="component" value="Unassembled WGS sequence"/>
</dbReference>
<dbReference type="Pfam" id="PF00106">
    <property type="entry name" value="adh_short"/>
    <property type="match status" value="2"/>
</dbReference>
<keyword evidence="1" id="KW-0521">NADP</keyword>
<evidence type="ECO:0000256" key="2">
    <source>
        <dbReference type="SAM" id="MobiDB-lite"/>
    </source>
</evidence>
<accession>A0ABR3GG15</accession>
<dbReference type="EMBL" id="JBBBZM010000082">
    <property type="protein sequence ID" value="KAL0634897.1"/>
    <property type="molecule type" value="Genomic_DNA"/>
</dbReference>
<reference evidence="3 4" key="1">
    <citation type="submission" date="2024-02" db="EMBL/GenBank/DDBJ databases">
        <title>Discinaceae phylogenomics.</title>
        <authorList>
            <person name="Dirks A.C."/>
            <person name="James T.Y."/>
        </authorList>
    </citation>
    <scope>NUCLEOTIDE SEQUENCE [LARGE SCALE GENOMIC DNA]</scope>
    <source>
        <strain evidence="3 4">ACD0624</strain>
    </source>
</reference>
<dbReference type="InterPro" id="IPR020904">
    <property type="entry name" value="Sc_DH/Rdtase_CS"/>
</dbReference>
<name>A0ABR3GG15_9PEZI</name>
<protein>
    <recommendedName>
        <fullName evidence="5">NAD(P)-binding protein</fullName>
    </recommendedName>
</protein>
<dbReference type="PANTHER" id="PTHR42808">
    <property type="entry name" value="HYDROXYSTEROID DEHYDROGENASE-LIKE PROTEIN 2"/>
    <property type="match status" value="1"/>
</dbReference>
<dbReference type="InterPro" id="IPR036291">
    <property type="entry name" value="NAD(P)-bd_dom_sf"/>
</dbReference>
<dbReference type="SUPFAM" id="SSF51735">
    <property type="entry name" value="NAD(P)-binding Rossmann-fold domains"/>
    <property type="match status" value="1"/>
</dbReference>
<comment type="caution">
    <text evidence="3">The sequence shown here is derived from an EMBL/GenBank/DDBJ whole genome shotgun (WGS) entry which is preliminary data.</text>
</comment>
<evidence type="ECO:0000313" key="4">
    <source>
        <dbReference type="Proteomes" id="UP001447188"/>
    </source>
</evidence>
<feature type="compositionally biased region" description="Basic and acidic residues" evidence="2">
    <location>
        <begin position="317"/>
        <end position="328"/>
    </location>
</feature>
<evidence type="ECO:0000313" key="3">
    <source>
        <dbReference type="EMBL" id="KAL0634897.1"/>
    </source>
</evidence>
<evidence type="ECO:0000256" key="1">
    <source>
        <dbReference type="ARBA" id="ARBA00022857"/>
    </source>
</evidence>
<feature type="region of interest" description="Disordered" evidence="2">
    <location>
        <begin position="305"/>
        <end position="328"/>
    </location>
</feature>
<dbReference type="Gene3D" id="3.40.50.720">
    <property type="entry name" value="NAD(P)-binding Rossmann-like Domain"/>
    <property type="match status" value="1"/>
</dbReference>
<organism evidence="3 4">
    <name type="scientific">Discina gigas</name>
    <dbReference type="NCBI Taxonomy" id="1032678"/>
    <lineage>
        <taxon>Eukaryota</taxon>
        <taxon>Fungi</taxon>
        <taxon>Dikarya</taxon>
        <taxon>Ascomycota</taxon>
        <taxon>Pezizomycotina</taxon>
        <taxon>Pezizomycetes</taxon>
        <taxon>Pezizales</taxon>
        <taxon>Discinaceae</taxon>
        <taxon>Discina</taxon>
    </lineage>
</organism>
<dbReference type="PROSITE" id="PS00061">
    <property type="entry name" value="ADH_SHORT"/>
    <property type="match status" value="1"/>
</dbReference>
<dbReference type="PRINTS" id="PR00081">
    <property type="entry name" value="GDHRDH"/>
</dbReference>
<dbReference type="InterPro" id="IPR051935">
    <property type="entry name" value="HSDL2"/>
</dbReference>
<gene>
    <name evidence="3" type="ORF">Q9L58_006177</name>
</gene>
<dbReference type="InterPro" id="IPR002347">
    <property type="entry name" value="SDR_fam"/>
</dbReference>
<dbReference type="PANTHER" id="PTHR42808:SF4">
    <property type="entry name" value="SHORT CHAIN DEHYDROGENASE"/>
    <property type="match status" value="1"/>
</dbReference>
<sequence>MAQDGRERVALIIGASRGIGRQLAIDLANAGYTVVVSSKSESKKGDVASFPPDPNSQQSTITTVTREITELHGGKAVAIPVDVTKIESIEKLVAETMQRFGRVDVLVYNAGAIWWGPISTTPTKRFLLMQRVNPEGLYKTIQTLLPVFASQSWEGRVIVVSPPIYSRFFRGKTAYAMGKVAMSVMTKGLAMEWGREGRHGMAITSIWPAVAIQSGATENVDKRDLRKPVWPLSFSPFPHICADLQQTIFSNAILAMLSAPTQLVNGLIDTDEDFLRSHAKVSDFSKYSLVPGSKPRRIMPLEFPDLTVAEQDDEGERADSAELRKSKI</sequence>
<keyword evidence="4" id="KW-1185">Reference proteome</keyword>
<proteinExistence type="predicted"/>